<dbReference type="GeneID" id="92079257"/>
<name>A0ABR1Q969_9PEZI</name>
<evidence type="ECO:0000256" key="2">
    <source>
        <dbReference type="SAM" id="MobiDB-lite"/>
    </source>
</evidence>
<dbReference type="GO" id="GO:0016740">
    <property type="term" value="F:transferase activity"/>
    <property type="evidence" value="ECO:0007669"/>
    <property type="project" value="UniProtKB-KW"/>
</dbReference>
<dbReference type="Gene3D" id="3.30.559.10">
    <property type="entry name" value="Chloramphenicol acetyltransferase-like domain"/>
    <property type="match status" value="2"/>
</dbReference>
<sequence length="447" mass="48762">MGSNHPTGPIRLFPSPDRTEEIKSVPLSILDATCARFTDTGAVWLFDAPPAGEDPGDNMIVDRLQSSFITTLNDFPQWAGQLHWAPFRPESNNHTERWQRCMLTYGGSDSGQSDPGVEWSVVRRDYALDPIVPLSSSSSRPDGVWWDNDAFPQGDLVSSAKLALAGLKDSPGLPRMAVQITLFACGGYGVGVRLAHPVADAQSMMVFMHKWAANCRSAQQKSPSSSLFGEPIFDSAQMDARATGDIDSANGPDMELCAKARALPLHRFNWWDTDAPGYSPYLVNTTQNSIPPADILAKTTLSPSTTAPWHTWDLSRPAASAMLHFTGDELSRLRERARAEATADGNTNNNNISRSDALLAHLFRLVTQTRCSVKSSSYAAAADDEVFLNYTLEARRRGEPPSTRDVPRVSLVHDAQQGSRVVSPFRFSAPSSGGVERCDLHDRGTSS</sequence>
<dbReference type="InterPro" id="IPR050317">
    <property type="entry name" value="Plant_Fungal_Acyltransferase"/>
</dbReference>
<protein>
    <submittedName>
        <fullName evidence="3">Transferase family protein</fullName>
    </submittedName>
</protein>
<evidence type="ECO:0000313" key="3">
    <source>
        <dbReference type="EMBL" id="KAK7949087.1"/>
    </source>
</evidence>
<reference evidence="3 4" key="1">
    <citation type="submission" date="2023-01" db="EMBL/GenBank/DDBJ databases">
        <title>Analysis of 21 Apiospora genomes using comparative genomics revels a genus with tremendous synthesis potential of carbohydrate active enzymes and secondary metabolites.</title>
        <authorList>
            <person name="Sorensen T."/>
        </authorList>
    </citation>
    <scope>NUCLEOTIDE SEQUENCE [LARGE SCALE GENOMIC DNA]</scope>
    <source>
        <strain evidence="3 4">CBS 24483</strain>
    </source>
</reference>
<organism evidence="3 4">
    <name type="scientific">Apiospora aurea</name>
    <dbReference type="NCBI Taxonomy" id="335848"/>
    <lineage>
        <taxon>Eukaryota</taxon>
        <taxon>Fungi</taxon>
        <taxon>Dikarya</taxon>
        <taxon>Ascomycota</taxon>
        <taxon>Pezizomycotina</taxon>
        <taxon>Sordariomycetes</taxon>
        <taxon>Xylariomycetidae</taxon>
        <taxon>Amphisphaeriales</taxon>
        <taxon>Apiosporaceae</taxon>
        <taxon>Apiospora</taxon>
    </lineage>
</organism>
<comment type="caution">
    <text evidence="3">The sequence shown here is derived from an EMBL/GenBank/DDBJ whole genome shotgun (WGS) entry which is preliminary data.</text>
</comment>
<dbReference type="PANTHER" id="PTHR31642">
    <property type="entry name" value="TRICHOTHECENE 3-O-ACETYLTRANSFERASE"/>
    <property type="match status" value="1"/>
</dbReference>
<keyword evidence="4" id="KW-1185">Reference proteome</keyword>
<evidence type="ECO:0000313" key="4">
    <source>
        <dbReference type="Proteomes" id="UP001391051"/>
    </source>
</evidence>
<feature type="region of interest" description="Disordered" evidence="2">
    <location>
        <begin position="424"/>
        <end position="447"/>
    </location>
</feature>
<dbReference type="InterPro" id="IPR023213">
    <property type="entry name" value="CAT-like_dom_sf"/>
</dbReference>
<dbReference type="RefSeq" id="XP_066698593.1">
    <property type="nucleotide sequence ID" value="XM_066846195.1"/>
</dbReference>
<dbReference type="Proteomes" id="UP001391051">
    <property type="component" value="Unassembled WGS sequence"/>
</dbReference>
<proteinExistence type="predicted"/>
<feature type="compositionally biased region" description="Basic and acidic residues" evidence="2">
    <location>
        <begin position="436"/>
        <end position="447"/>
    </location>
</feature>
<dbReference type="PANTHER" id="PTHR31642:SF310">
    <property type="entry name" value="FATTY ALCOHOL:CAFFEOYL-COA ACYLTRANSFERASE"/>
    <property type="match status" value="1"/>
</dbReference>
<keyword evidence="1 3" id="KW-0808">Transferase</keyword>
<evidence type="ECO:0000256" key="1">
    <source>
        <dbReference type="ARBA" id="ARBA00022679"/>
    </source>
</evidence>
<accession>A0ABR1Q969</accession>
<dbReference type="EMBL" id="JAQQWE010000006">
    <property type="protein sequence ID" value="KAK7949087.1"/>
    <property type="molecule type" value="Genomic_DNA"/>
</dbReference>
<dbReference type="Pfam" id="PF02458">
    <property type="entry name" value="Transferase"/>
    <property type="match status" value="1"/>
</dbReference>
<gene>
    <name evidence="3" type="ORF">PG986_009973</name>
</gene>